<organism evidence="1 2">
    <name type="scientific">Methyloprofundus sedimenti</name>
    <dbReference type="NCBI Taxonomy" id="1420851"/>
    <lineage>
        <taxon>Bacteria</taxon>
        <taxon>Pseudomonadati</taxon>
        <taxon>Pseudomonadota</taxon>
        <taxon>Gammaproteobacteria</taxon>
        <taxon>Methylococcales</taxon>
        <taxon>Methylococcaceae</taxon>
        <taxon>Methyloprofundus</taxon>
    </lineage>
</organism>
<dbReference type="OrthoDB" id="2936081at2"/>
<name>A0A1V8M1P9_9GAMM</name>
<dbReference type="InterPro" id="IPR021284">
    <property type="entry name" value="DUF2750"/>
</dbReference>
<dbReference type="RefSeq" id="WP_080523737.1">
    <property type="nucleotide sequence ID" value="NZ_LPUF01000003.1"/>
</dbReference>
<evidence type="ECO:0000313" key="2">
    <source>
        <dbReference type="Proteomes" id="UP000191980"/>
    </source>
</evidence>
<evidence type="ECO:0008006" key="3">
    <source>
        <dbReference type="Google" id="ProtNLM"/>
    </source>
</evidence>
<keyword evidence="2" id="KW-1185">Reference proteome</keyword>
<dbReference type="AlphaFoldDB" id="A0A1V8M1P9"/>
<reference evidence="1 2" key="1">
    <citation type="submission" date="2015-12" db="EMBL/GenBank/DDBJ databases">
        <authorList>
            <person name="Shamseldin A."/>
            <person name="Moawad H."/>
            <person name="Abd El-Rahim W.M."/>
            <person name="Sadowsky M.J."/>
        </authorList>
    </citation>
    <scope>NUCLEOTIDE SEQUENCE [LARGE SCALE GENOMIC DNA]</scope>
    <source>
        <strain evidence="1 2">WF1</strain>
    </source>
</reference>
<accession>A0A1V8M1P9</accession>
<evidence type="ECO:0000313" key="1">
    <source>
        <dbReference type="EMBL" id="OQK15491.1"/>
    </source>
</evidence>
<comment type="caution">
    <text evidence="1">The sequence shown here is derived from an EMBL/GenBank/DDBJ whole genome shotgun (WGS) entry which is preliminary data.</text>
</comment>
<gene>
    <name evidence="1" type="ORF">AU255_14785</name>
</gene>
<dbReference type="Pfam" id="PF11042">
    <property type="entry name" value="DUF2750"/>
    <property type="match status" value="1"/>
</dbReference>
<protein>
    <recommendedName>
        <fullName evidence="3">DUF2750 domain-containing protein</fullName>
    </recommendedName>
</protein>
<proteinExistence type="predicted"/>
<dbReference type="EMBL" id="LPUF01000003">
    <property type="protein sequence ID" value="OQK15491.1"/>
    <property type="molecule type" value="Genomic_DNA"/>
</dbReference>
<dbReference type="Proteomes" id="UP000191980">
    <property type="component" value="Unassembled WGS sequence"/>
</dbReference>
<sequence length="136" mass="15802">MRYEPYEDEYAAVPNMTDAELLEYFLYRFFETEEIWGLKENAFSWVTREINGQVTQPIWPYKRYANEAAVGDWEGFVPVAESLEFFLETSLHQLVAQDVLLEVMPRKFEAGCLISAQRLCGIMEGMMESGEYTLDG</sequence>